<evidence type="ECO:0000313" key="2">
    <source>
        <dbReference type="EMBL" id="MES1922477.1"/>
    </source>
</evidence>
<protein>
    <submittedName>
        <fullName evidence="2">Uncharacterized protein</fullName>
    </submittedName>
</protein>
<accession>A0ABV2ASW8</accession>
<dbReference type="Pfam" id="PF05024">
    <property type="entry name" value="Gpi1"/>
    <property type="match status" value="1"/>
</dbReference>
<name>A0ABV2ASW8_9EUKA</name>
<keyword evidence="1" id="KW-0472">Membrane</keyword>
<dbReference type="Proteomes" id="UP001439008">
    <property type="component" value="Unassembled WGS sequence"/>
</dbReference>
<gene>
    <name evidence="2" type="ORF">MHBO_003994</name>
</gene>
<evidence type="ECO:0000256" key="1">
    <source>
        <dbReference type="SAM" id="Phobius"/>
    </source>
</evidence>
<keyword evidence="1" id="KW-0812">Transmembrane</keyword>
<sequence>MMDIIKLALKPLKIIYKKYLKIDSFFKYCICVFRDLFRGRRRNVLSGRFDYLPHQIDQFILGTVFLSLTIFIYPTIFIYKLILGFLYLFSLSINVSMLFLHNILLKIDMFAVIATIFNKNWDFEDCSNFFLTFDFEENYRNSKVYHLELRRSIDYFKILKYLLPSKSDFTNL</sequence>
<keyword evidence="1" id="KW-1133">Transmembrane helix</keyword>
<reference evidence="2 3" key="1">
    <citation type="journal article" date="2024" name="BMC Biol.">
        <title>Comparative genomics of Ascetosporea gives new insight into the evolutionary basis for animal parasitism in Rhizaria.</title>
        <authorList>
            <person name="Hiltunen Thoren M."/>
            <person name="Onut-Brannstrom I."/>
            <person name="Alfjorden A."/>
            <person name="Peckova H."/>
            <person name="Swords F."/>
            <person name="Hooper C."/>
            <person name="Holzer A.S."/>
            <person name="Bass D."/>
            <person name="Burki F."/>
        </authorList>
    </citation>
    <scope>NUCLEOTIDE SEQUENCE [LARGE SCALE GENOMIC DNA]</scope>
    <source>
        <strain evidence="2">20-A016</strain>
    </source>
</reference>
<feature type="transmembrane region" description="Helical" evidence="1">
    <location>
        <begin position="85"/>
        <end position="105"/>
    </location>
</feature>
<comment type="caution">
    <text evidence="2">The sequence shown here is derived from an EMBL/GenBank/DDBJ whole genome shotgun (WGS) entry which is preliminary data.</text>
</comment>
<dbReference type="EMBL" id="JBDODL010002911">
    <property type="protein sequence ID" value="MES1922477.1"/>
    <property type="molecule type" value="Genomic_DNA"/>
</dbReference>
<proteinExistence type="predicted"/>
<dbReference type="InterPro" id="IPR007720">
    <property type="entry name" value="PigQ/GPI1"/>
</dbReference>
<keyword evidence="3" id="KW-1185">Reference proteome</keyword>
<organism evidence="2 3">
    <name type="scientific">Bonamia ostreae</name>
    <dbReference type="NCBI Taxonomy" id="126728"/>
    <lineage>
        <taxon>Eukaryota</taxon>
        <taxon>Sar</taxon>
        <taxon>Rhizaria</taxon>
        <taxon>Endomyxa</taxon>
        <taxon>Ascetosporea</taxon>
        <taxon>Haplosporida</taxon>
        <taxon>Bonamia</taxon>
    </lineage>
</organism>
<feature type="transmembrane region" description="Helical" evidence="1">
    <location>
        <begin position="59"/>
        <end position="79"/>
    </location>
</feature>
<evidence type="ECO:0000313" key="3">
    <source>
        <dbReference type="Proteomes" id="UP001439008"/>
    </source>
</evidence>